<dbReference type="EMBL" id="JAAAHW010003163">
    <property type="protein sequence ID" value="KAF9987667.1"/>
    <property type="molecule type" value="Genomic_DNA"/>
</dbReference>
<evidence type="ECO:0000313" key="4">
    <source>
        <dbReference type="Proteomes" id="UP000749646"/>
    </source>
</evidence>
<dbReference type="CDD" id="cd00555">
    <property type="entry name" value="Maf"/>
    <property type="match status" value="1"/>
</dbReference>
<dbReference type="GO" id="GO:0047429">
    <property type="term" value="F:nucleoside triphosphate diphosphatase activity"/>
    <property type="evidence" value="ECO:0007669"/>
    <property type="project" value="InterPro"/>
</dbReference>
<dbReference type="Gene3D" id="3.90.950.10">
    <property type="match status" value="1"/>
</dbReference>
<reference evidence="3" key="1">
    <citation type="journal article" date="2020" name="Fungal Divers.">
        <title>Resolving the Mortierellaceae phylogeny through synthesis of multi-gene phylogenetics and phylogenomics.</title>
        <authorList>
            <person name="Vandepol N."/>
            <person name="Liber J."/>
            <person name="Desiro A."/>
            <person name="Na H."/>
            <person name="Kennedy M."/>
            <person name="Barry K."/>
            <person name="Grigoriev I.V."/>
            <person name="Miller A.N."/>
            <person name="O'Donnell K."/>
            <person name="Stajich J.E."/>
            <person name="Bonito G."/>
        </authorList>
    </citation>
    <scope>NUCLEOTIDE SEQUENCE</scope>
    <source>
        <strain evidence="3">MES-2147</strain>
    </source>
</reference>
<gene>
    <name evidence="3" type="ORF">BGZ65_002525</name>
</gene>
<protein>
    <recommendedName>
        <fullName evidence="5">Maf-like protein</fullName>
    </recommendedName>
</protein>
<dbReference type="PIRSF" id="PIRSF006305">
    <property type="entry name" value="Maf"/>
    <property type="match status" value="1"/>
</dbReference>
<dbReference type="SUPFAM" id="SSF52972">
    <property type="entry name" value="ITPase-like"/>
    <property type="match status" value="1"/>
</dbReference>
<dbReference type="InterPro" id="IPR029001">
    <property type="entry name" value="ITPase-like_fam"/>
</dbReference>
<sequence length="217" mass="23828">MPAQHLNIKWLNALNAKRVVLASSSPRRKDILSNLGVNYIVVPSTFPETLDKSLFSHPSEYVKENARQKALEVYERLKTAGDTPDLVIGADTVVAHDSQILEKPNSEQHAINMLASLSGSTHMVYTGITLIAPPSDGTGEPRILIDVEGTEVKMQNLSEELIKAYVETKEPMDKAGAYGYQTTGGLLVKGINGCSWNVIGLPASKLFFMLEQFTRQE</sequence>
<accession>A0A9P6MBP3</accession>
<comment type="cofactor">
    <cofactor evidence="1">
        <name>a divalent metal cation</name>
        <dbReference type="ChEBI" id="CHEBI:60240"/>
    </cofactor>
</comment>
<dbReference type="InterPro" id="IPR003697">
    <property type="entry name" value="Maf-like"/>
</dbReference>
<dbReference type="NCBIfam" id="TIGR00172">
    <property type="entry name" value="maf"/>
    <property type="match status" value="1"/>
</dbReference>
<dbReference type="PANTHER" id="PTHR43213">
    <property type="entry name" value="BIFUNCTIONAL DTTP/UTP PYROPHOSPHATASE/METHYLTRANSFERASE PROTEIN-RELATED"/>
    <property type="match status" value="1"/>
</dbReference>
<dbReference type="PANTHER" id="PTHR43213:SF5">
    <property type="entry name" value="BIFUNCTIONAL DTTP_UTP PYROPHOSPHATASE_METHYLTRANSFERASE PROTEIN-RELATED"/>
    <property type="match status" value="1"/>
</dbReference>
<evidence type="ECO:0000313" key="3">
    <source>
        <dbReference type="EMBL" id="KAF9987667.1"/>
    </source>
</evidence>
<evidence type="ECO:0008006" key="5">
    <source>
        <dbReference type="Google" id="ProtNLM"/>
    </source>
</evidence>
<dbReference type="OrthoDB" id="10267058at2759"/>
<dbReference type="AlphaFoldDB" id="A0A9P6MBP3"/>
<evidence type="ECO:0000256" key="1">
    <source>
        <dbReference type="ARBA" id="ARBA00001968"/>
    </source>
</evidence>
<dbReference type="Proteomes" id="UP000749646">
    <property type="component" value="Unassembled WGS sequence"/>
</dbReference>
<keyword evidence="4" id="KW-1185">Reference proteome</keyword>
<evidence type="ECO:0000256" key="2">
    <source>
        <dbReference type="ARBA" id="ARBA00022801"/>
    </source>
</evidence>
<dbReference type="HAMAP" id="MF_00528">
    <property type="entry name" value="Maf"/>
    <property type="match status" value="1"/>
</dbReference>
<organism evidence="3 4">
    <name type="scientific">Modicella reniformis</name>
    <dbReference type="NCBI Taxonomy" id="1440133"/>
    <lineage>
        <taxon>Eukaryota</taxon>
        <taxon>Fungi</taxon>
        <taxon>Fungi incertae sedis</taxon>
        <taxon>Mucoromycota</taxon>
        <taxon>Mortierellomycotina</taxon>
        <taxon>Mortierellomycetes</taxon>
        <taxon>Mortierellales</taxon>
        <taxon>Mortierellaceae</taxon>
        <taxon>Modicella</taxon>
    </lineage>
</organism>
<dbReference type="Pfam" id="PF02545">
    <property type="entry name" value="Maf"/>
    <property type="match status" value="1"/>
</dbReference>
<proteinExistence type="inferred from homology"/>
<keyword evidence="2" id="KW-0378">Hydrolase</keyword>
<name>A0A9P6MBP3_9FUNG</name>
<comment type="caution">
    <text evidence="3">The sequence shown here is derived from an EMBL/GenBank/DDBJ whole genome shotgun (WGS) entry which is preliminary data.</text>
</comment>